<keyword evidence="2" id="KW-0378">Hydrolase</keyword>
<evidence type="ECO:0000313" key="2">
    <source>
        <dbReference type="EMBL" id="PRQ36863.1"/>
    </source>
</evidence>
<dbReference type="GO" id="GO:0005829">
    <property type="term" value="C:cytosol"/>
    <property type="evidence" value="ECO:0007669"/>
    <property type="project" value="TreeGrafter"/>
</dbReference>
<evidence type="ECO:0000313" key="3">
    <source>
        <dbReference type="Proteomes" id="UP000238479"/>
    </source>
</evidence>
<dbReference type="AlphaFoldDB" id="A0A2P6QRQ4"/>
<name>A0A2P6QRQ4_ROSCH</name>
<sequence length="64" mass="7120">MAKQKGLTVVQLLPSFVEPSMALARVPISKFPSGALGYLSSGWVFFEVNLEFPSLHLHYFVHAE</sequence>
<dbReference type="OMA" id="WVFFEVN"/>
<dbReference type="Gene3D" id="3.40.140.10">
    <property type="entry name" value="Cytidine Deaminase, domain 2"/>
    <property type="match status" value="1"/>
</dbReference>
<dbReference type="EMBL" id="PDCK01000042">
    <property type="protein sequence ID" value="PRQ36863.1"/>
    <property type="molecule type" value="Genomic_DNA"/>
</dbReference>
<proteinExistence type="inferred from homology"/>
<comment type="caution">
    <text evidence="2">The sequence shown here is derived from an EMBL/GenBank/DDBJ whole genome shotgun (WGS) entry which is preliminary data.</text>
</comment>
<keyword evidence="3" id="KW-1185">Reference proteome</keyword>
<dbReference type="Gramene" id="PRQ36863">
    <property type="protein sequence ID" value="PRQ36863"/>
    <property type="gene ID" value="RchiOBHm_Chr4g0396261"/>
</dbReference>
<dbReference type="EC" id="3.5.4.5" evidence="2"/>
<gene>
    <name evidence="2" type="ORF">RchiOBHm_Chr4g0396261</name>
</gene>
<dbReference type="Proteomes" id="UP000238479">
    <property type="component" value="Chromosome 4"/>
</dbReference>
<dbReference type="InterPro" id="IPR016193">
    <property type="entry name" value="Cytidine_deaminase-like"/>
</dbReference>
<comment type="similarity">
    <text evidence="1">Belongs to the cytidine and deoxycytidylate deaminase family.</text>
</comment>
<evidence type="ECO:0000256" key="1">
    <source>
        <dbReference type="ARBA" id="ARBA00006576"/>
    </source>
</evidence>
<organism evidence="2 3">
    <name type="scientific">Rosa chinensis</name>
    <name type="common">China rose</name>
    <dbReference type="NCBI Taxonomy" id="74649"/>
    <lineage>
        <taxon>Eukaryota</taxon>
        <taxon>Viridiplantae</taxon>
        <taxon>Streptophyta</taxon>
        <taxon>Embryophyta</taxon>
        <taxon>Tracheophyta</taxon>
        <taxon>Spermatophyta</taxon>
        <taxon>Magnoliopsida</taxon>
        <taxon>eudicotyledons</taxon>
        <taxon>Gunneridae</taxon>
        <taxon>Pentapetalae</taxon>
        <taxon>rosids</taxon>
        <taxon>fabids</taxon>
        <taxon>Rosales</taxon>
        <taxon>Rosaceae</taxon>
        <taxon>Rosoideae</taxon>
        <taxon>Rosoideae incertae sedis</taxon>
        <taxon>Rosa</taxon>
    </lineage>
</organism>
<dbReference type="PANTHER" id="PTHR11644:SF2">
    <property type="entry name" value="CYTIDINE DEAMINASE"/>
    <property type="match status" value="1"/>
</dbReference>
<dbReference type="InterPro" id="IPR050202">
    <property type="entry name" value="Cyt/Deoxycyt_deaminase"/>
</dbReference>
<dbReference type="GO" id="GO:0008270">
    <property type="term" value="F:zinc ion binding"/>
    <property type="evidence" value="ECO:0007669"/>
    <property type="project" value="TreeGrafter"/>
</dbReference>
<protein>
    <submittedName>
        <fullName evidence="2">Putative cytidine deaminase</fullName>
        <ecNumber evidence="2">3.5.4.5</ecNumber>
    </submittedName>
</protein>
<reference evidence="2 3" key="1">
    <citation type="journal article" date="2018" name="Nat. Genet.">
        <title>The Rosa genome provides new insights in the design of modern roses.</title>
        <authorList>
            <person name="Bendahmane M."/>
        </authorList>
    </citation>
    <scope>NUCLEOTIDE SEQUENCE [LARGE SCALE GENOMIC DNA]</scope>
    <source>
        <strain evidence="3">cv. Old Blush</strain>
    </source>
</reference>
<dbReference type="STRING" id="74649.A0A2P6QRQ4"/>
<dbReference type="GO" id="GO:0004126">
    <property type="term" value="F:cytidine deaminase activity"/>
    <property type="evidence" value="ECO:0007669"/>
    <property type="project" value="UniProtKB-EC"/>
</dbReference>
<dbReference type="SUPFAM" id="SSF53927">
    <property type="entry name" value="Cytidine deaminase-like"/>
    <property type="match status" value="1"/>
</dbReference>
<dbReference type="PANTHER" id="PTHR11644">
    <property type="entry name" value="CYTIDINE DEAMINASE"/>
    <property type="match status" value="1"/>
</dbReference>
<accession>A0A2P6QRQ4</accession>